<evidence type="ECO:0000313" key="2">
    <source>
        <dbReference type="EMBL" id="OMO57936.1"/>
    </source>
</evidence>
<reference evidence="2 3" key="1">
    <citation type="submission" date="2013-09" db="EMBL/GenBank/DDBJ databases">
        <title>Corchorus capsularis genome sequencing.</title>
        <authorList>
            <person name="Alam M."/>
            <person name="Haque M.S."/>
            <person name="Islam M.S."/>
            <person name="Emdad E.M."/>
            <person name="Islam M.M."/>
            <person name="Ahmed B."/>
            <person name="Halim A."/>
            <person name="Hossen Q.M.M."/>
            <person name="Hossain M.Z."/>
            <person name="Ahmed R."/>
            <person name="Khan M.M."/>
            <person name="Islam R."/>
            <person name="Rashid M.M."/>
            <person name="Khan S.A."/>
            <person name="Rahman M.S."/>
            <person name="Alam M."/>
        </authorList>
    </citation>
    <scope>NUCLEOTIDE SEQUENCE [LARGE SCALE GENOMIC DNA]</scope>
    <source>
        <strain evidence="3">cv. CVL-1</strain>
        <tissue evidence="2">Whole seedling</tissue>
    </source>
</reference>
<comment type="caution">
    <text evidence="2">The sequence shown here is derived from an EMBL/GenBank/DDBJ whole genome shotgun (WGS) entry which is preliminary data.</text>
</comment>
<organism evidence="2 3">
    <name type="scientific">Corchorus capsularis</name>
    <name type="common">Jute</name>
    <dbReference type="NCBI Taxonomy" id="210143"/>
    <lineage>
        <taxon>Eukaryota</taxon>
        <taxon>Viridiplantae</taxon>
        <taxon>Streptophyta</taxon>
        <taxon>Embryophyta</taxon>
        <taxon>Tracheophyta</taxon>
        <taxon>Spermatophyta</taxon>
        <taxon>Magnoliopsida</taxon>
        <taxon>eudicotyledons</taxon>
        <taxon>Gunneridae</taxon>
        <taxon>Pentapetalae</taxon>
        <taxon>rosids</taxon>
        <taxon>malvids</taxon>
        <taxon>Malvales</taxon>
        <taxon>Malvaceae</taxon>
        <taxon>Grewioideae</taxon>
        <taxon>Apeibeae</taxon>
        <taxon>Corchorus</taxon>
    </lineage>
</organism>
<evidence type="ECO:0000256" key="1">
    <source>
        <dbReference type="SAM" id="MobiDB-lite"/>
    </source>
</evidence>
<proteinExistence type="predicted"/>
<sequence length="50" mass="5034">MNTENTQKPNPAAASNLSPQLPSAAPTTAGTLATDAGEPQSHQKSLKSSS</sequence>
<accession>A0A1R3GIP5</accession>
<gene>
    <name evidence="2" type="ORF">CCACVL1_25647</name>
</gene>
<feature type="region of interest" description="Disordered" evidence="1">
    <location>
        <begin position="1"/>
        <end position="50"/>
    </location>
</feature>
<feature type="compositionally biased region" description="Polar residues" evidence="1">
    <location>
        <begin position="40"/>
        <end position="50"/>
    </location>
</feature>
<keyword evidence="3" id="KW-1185">Reference proteome</keyword>
<dbReference type="EMBL" id="AWWV01014272">
    <property type="protein sequence ID" value="OMO57936.1"/>
    <property type="molecule type" value="Genomic_DNA"/>
</dbReference>
<feature type="compositionally biased region" description="Polar residues" evidence="1">
    <location>
        <begin position="1"/>
        <end position="31"/>
    </location>
</feature>
<protein>
    <submittedName>
        <fullName evidence="2">Uncharacterized protein</fullName>
    </submittedName>
</protein>
<dbReference type="Proteomes" id="UP000188268">
    <property type="component" value="Unassembled WGS sequence"/>
</dbReference>
<name>A0A1R3GIP5_COCAP</name>
<evidence type="ECO:0000313" key="3">
    <source>
        <dbReference type="Proteomes" id="UP000188268"/>
    </source>
</evidence>
<dbReference type="AlphaFoldDB" id="A0A1R3GIP5"/>
<dbReference type="Gramene" id="OMO57936">
    <property type="protein sequence ID" value="OMO57936"/>
    <property type="gene ID" value="CCACVL1_25647"/>
</dbReference>